<dbReference type="GO" id="GO:0005634">
    <property type="term" value="C:nucleus"/>
    <property type="evidence" value="ECO:0007669"/>
    <property type="project" value="UniProtKB-SubCell"/>
</dbReference>
<dbReference type="Pfam" id="PF05843">
    <property type="entry name" value="Suf"/>
    <property type="match status" value="1"/>
</dbReference>
<evidence type="ECO:0000313" key="7">
    <source>
        <dbReference type="Proteomes" id="UP000192257"/>
    </source>
</evidence>
<dbReference type="OrthoDB" id="26282at2759"/>
<dbReference type="GO" id="GO:0003729">
    <property type="term" value="F:mRNA binding"/>
    <property type="evidence" value="ECO:0007669"/>
    <property type="project" value="TreeGrafter"/>
</dbReference>
<dbReference type="STRING" id="67003.A0A1X0NSF8"/>
<sequence>MDDDNLRDLMNRLRFATGKGGDFSVAETVSTHIDQKSLLVIQQSLRRHPALVLIDKSRDELKKYLMDQIQDSLQSEASTHDDVGRLLGWINETSESLEIERLSAVYCDPEEVLNEIKQRTLGDIGFEKLPSLSQCNIGNLSPWNLLLTLVNGPLLTLNTTQYRRVEVHLPNPTPSMVGDLIKINGNIYTTTSWISLLNSLGDFPIKVVRHVWLAALFFFPTSGPMVVAYLHKEIDELSRRRNLADEKDEDDAKETYQAYCRVLNCFFRHLPLCFSVDLFRLFLTFLDNYIKPDDTTLDNIYKTALQRFIGHSPSSTDVWKTYIRWKSDRIHDTHQRREWVRKMYIRVLRTPLNGLQEVKEDYDFFLKAEYRGRPPPEGRLEERFLRAKGAAVELNRFMGAGRSNSFGNIQSGDMLPRSLYLPRPVKLSGNASTAIWGDKEEAMRRLEVELWSQWTSLIDRETSSSAYIGMELFGYERMRFFLAMRCSFFPHQTFSWISYADYCLGQQPLLSEVERQVMAKEFLEKACFLLMENFYLHVIYCDFMLRELGDPELAHRSIKQLIIQQRQLAIDYIKKEPLVTLEKAVTALENITLLSINWMRWGSLSGEITNTQFIRLVARFTMHRADFLSLIMGVIRRSSQEEKKFTPSRCQQAFNTFCHFWIRLELVRNQAYEEVIVILQRWKDHLKMFLSSAKNKGWSLVDCGLDDYFFSSCTDVCHSYPSAVQQVLEILNDLRNTVVSSESFTLNEVESVVSNSRRLRDVFFVVDTDASTPISSNLPLSLTSVRLSGATVPLQTYDHHFFSKETAWHEENNYLSQIEEISDGIYLRNTPSQFPVEVIPDDARWASQIPLKTSNASGSNQSGPRTHSDHEVKPRKNKRPPNRRALVTESVVLKDLRSAIQTPGVTSGTNAALGKLQELLTMHLPSTYETDTLFNENTVDVNWLLGFLEQTPAIC</sequence>
<dbReference type="SUPFAM" id="SSF48452">
    <property type="entry name" value="TPR-like"/>
    <property type="match status" value="1"/>
</dbReference>
<feature type="domain" description="Suppressor of forked" evidence="5">
    <location>
        <begin position="182"/>
        <end position="562"/>
    </location>
</feature>
<dbReference type="InterPro" id="IPR011990">
    <property type="entry name" value="TPR-like_helical_dom_sf"/>
</dbReference>
<accession>A0A1X0NSF8</accession>
<dbReference type="Gene3D" id="1.25.40.10">
    <property type="entry name" value="Tetratricopeptide repeat domain"/>
    <property type="match status" value="1"/>
</dbReference>
<dbReference type="PANTHER" id="PTHR19980">
    <property type="entry name" value="RNA CLEAVAGE STIMULATION FACTOR"/>
    <property type="match status" value="1"/>
</dbReference>
<dbReference type="InterPro" id="IPR045243">
    <property type="entry name" value="Rna14-like"/>
</dbReference>
<comment type="subcellular location">
    <subcellularLocation>
        <location evidence="1">Nucleus</location>
    </subcellularLocation>
</comment>
<evidence type="ECO:0000256" key="4">
    <source>
        <dbReference type="SAM" id="MobiDB-lite"/>
    </source>
</evidence>
<feature type="compositionally biased region" description="Polar residues" evidence="4">
    <location>
        <begin position="851"/>
        <end position="865"/>
    </location>
</feature>
<protein>
    <recommendedName>
        <fullName evidence="5">Suppressor of forked domain-containing protein</fullName>
    </recommendedName>
</protein>
<evidence type="ECO:0000256" key="1">
    <source>
        <dbReference type="ARBA" id="ARBA00004123"/>
    </source>
</evidence>
<evidence type="ECO:0000313" key="6">
    <source>
        <dbReference type="EMBL" id="ORC87488.1"/>
    </source>
</evidence>
<evidence type="ECO:0000256" key="3">
    <source>
        <dbReference type="ARBA" id="ARBA00023242"/>
    </source>
</evidence>
<dbReference type="InterPro" id="IPR008847">
    <property type="entry name" value="Suf"/>
</dbReference>
<evidence type="ECO:0000259" key="5">
    <source>
        <dbReference type="Pfam" id="PF05843"/>
    </source>
</evidence>
<keyword evidence="7" id="KW-1185">Reference proteome</keyword>
<dbReference type="GeneID" id="39987114"/>
<keyword evidence="3" id="KW-0539">Nucleus</keyword>
<keyword evidence="2" id="KW-0677">Repeat</keyword>
<gene>
    <name evidence="6" type="ORF">TM35_000222870</name>
</gene>
<dbReference type="VEuPathDB" id="TriTrypDB:TM35_000222870"/>
<dbReference type="EMBL" id="NBCO01000022">
    <property type="protein sequence ID" value="ORC87488.1"/>
    <property type="molecule type" value="Genomic_DNA"/>
</dbReference>
<dbReference type="GO" id="GO:0031124">
    <property type="term" value="P:mRNA 3'-end processing"/>
    <property type="evidence" value="ECO:0007669"/>
    <property type="project" value="InterPro"/>
</dbReference>
<dbReference type="Proteomes" id="UP000192257">
    <property type="component" value="Unassembled WGS sequence"/>
</dbReference>
<organism evidence="6 7">
    <name type="scientific">Trypanosoma theileri</name>
    <dbReference type="NCBI Taxonomy" id="67003"/>
    <lineage>
        <taxon>Eukaryota</taxon>
        <taxon>Discoba</taxon>
        <taxon>Euglenozoa</taxon>
        <taxon>Kinetoplastea</taxon>
        <taxon>Metakinetoplastina</taxon>
        <taxon>Trypanosomatida</taxon>
        <taxon>Trypanosomatidae</taxon>
        <taxon>Trypanosoma</taxon>
    </lineage>
</organism>
<feature type="region of interest" description="Disordered" evidence="4">
    <location>
        <begin position="851"/>
        <end position="886"/>
    </location>
</feature>
<dbReference type="AlphaFoldDB" id="A0A1X0NSF8"/>
<comment type="caution">
    <text evidence="6">The sequence shown here is derived from an EMBL/GenBank/DDBJ whole genome shotgun (WGS) entry which is preliminary data.</text>
</comment>
<dbReference type="RefSeq" id="XP_028881554.1">
    <property type="nucleotide sequence ID" value="XM_029027334.1"/>
</dbReference>
<name>A0A1X0NSF8_9TRYP</name>
<reference evidence="6 7" key="1">
    <citation type="submission" date="2017-03" db="EMBL/GenBank/DDBJ databases">
        <title>An alternative strategy for trypanosome survival in the mammalian bloodstream revealed through genome and transcriptome analysis of the ubiquitous bovine parasite Trypanosoma (Megatrypanum) theileri.</title>
        <authorList>
            <person name="Kelly S."/>
            <person name="Ivens A."/>
            <person name="Mott A."/>
            <person name="O'Neill E."/>
            <person name="Emms D."/>
            <person name="Macleod O."/>
            <person name="Voorheis P."/>
            <person name="Matthews J."/>
            <person name="Matthews K."/>
            <person name="Carrington M."/>
        </authorList>
    </citation>
    <scope>NUCLEOTIDE SEQUENCE [LARGE SCALE GENOMIC DNA]</scope>
    <source>
        <strain evidence="6">Edinburgh</strain>
    </source>
</reference>
<proteinExistence type="predicted"/>
<dbReference type="PANTHER" id="PTHR19980:SF0">
    <property type="entry name" value="CLEAVAGE STIMULATION FACTOR SUBUNIT 3"/>
    <property type="match status" value="1"/>
</dbReference>
<evidence type="ECO:0000256" key="2">
    <source>
        <dbReference type="ARBA" id="ARBA00022737"/>
    </source>
</evidence>